<reference evidence="4 5" key="1">
    <citation type="journal article" date="2008" name="PLoS ONE">
        <title>Genome sequence of the saprophyte Leptospira biflexa provides insights into the evolution of Leptospira and the pathogenesis of leptospirosis.</title>
        <authorList>
            <person name="Picardeau M."/>
            <person name="Bulach D.M."/>
            <person name="Bouchier C."/>
            <person name="Zuerner R.L."/>
            <person name="Zidane N."/>
            <person name="Wilson P.J."/>
            <person name="Creno S."/>
            <person name="Kuczek E.S."/>
            <person name="Bommezzadri S."/>
            <person name="Davis J.C."/>
            <person name="McGrath A."/>
            <person name="Johnson M.J."/>
            <person name="Boursaux-Eude C."/>
            <person name="Seemann T."/>
            <person name="Rouy Z."/>
            <person name="Coppel R.L."/>
            <person name="Rood J.I."/>
            <person name="Lajus A."/>
            <person name="Davies J.K."/>
            <person name="Medigue C."/>
            <person name="Adler B."/>
        </authorList>
    </citation>
    <scope>NUCLEOTIDE SEQUENCE [LARGE SCALE GENOMIC DNA]</scope>
    <source>
        <strain evidence="5">Patoc 1 / ATCC 23582 / Paris</strain>
    </source>
</reference>
<feature type="domain" description="N-acetyltransferase" evidence="3">
    <location>
        <begin position="5"/>
        <end position="156"/>
    </location>
</feature>
<name>B0SNT6_LEPBP</name>
<dbReference type="RefSeq" id="WP_012389806.1">
    <property type="nucleotide sequence ID" value="NC_010602.1"/>
</dbReference>
<dbReference type="Proteomes" id="UP000001847">
    <property type="component" value="Chromosome I"/>
</dbReference>
<dbReference type="KEGG" id="lbi:LEPBI_I2879"/>
<dbReference type="PANTHER" id="PTHR43877">
    <property type="entry name" value="AMINOALKYLPHOSPHONATE N-ACETYLTRANSFERASE-RELATED-RELATED"/>
    <property type="match status" value="1"/>
</dbReference>
<evidence type="ECO:0000259" key="3">
    <source>
        <dbReference type="PROSITE" id="PS51186"/>
    </source>
</evidence>
<evidence type="ECO:0000313" key="5">
    <source>
        <dbReference type="Proteomes" id="UP000001847"/>
    </source>
</evidence>
<evidence type="ECO:0000256" key="1">
    <source>
        <dbReference type="ARBA" id="ARBA00022679"/>
    </source>
</evidence>
<dbReference type="EMBL" id="CP000786">
    <property type="protein sequence ID" value="ABZ98948.1"/>
    <property type="molecule type" value="Genomic_DNA"/>
</dbReference>
<dbReference type="STRING" id="456481.LEPBI_I2879"/>
<dbReference type="Gene3D" id="3.40.630.30">
    <property type="match status" value="1"/>
</dbReference>
<keyword evidence="2" id="KW-0012">Acyltransferase</keyword>
<dbReference type="InterPro" id="IPR000182">
    <property type="entry name" value="GNAT_dom"/>
</dbReference>
<keyword evidence="5" id="KW-1185">Reference proteome</keyword>
<proteinExistence type="predicted"/>
<dbReference type="PANTHER" id="PTHR43877:SF2">
    <property type="entry name" value="AMINOALKYLPHOSPHONATE N-ACETYLTRANSFERASE-RELATED"/>
    <property type="match status" value="1"/>
</dbReference>
<sequence>MEPNFKIRQVTTHDSQSQLCMDSLWDEIQTRYEFQAPNPMLFSDFLPPQGKFFIAEEIGTNVAMGSAAYTKFSDKECELDVVYVFPKFRNKKVATFLLSELEQQSKIDGFTTMILRAGKPQEEALHFYKNFGFNEIPKFGKWVSDPTAICFEKKIK</sequence>
<dbReference type="Pfam" id="PF00583">
    <property type="entry name" value="Acetyltransf_1"/>
    <property type="match status" value="1"/>
</dbReference>
<dbReference type="GO" id="GO:0016747">
    <property type="term" value="F:acyltransferase activity, transferring groups other than amino-acyl groups"/>
    <property type="evidence" value="ECO:0007669"/>
    <property type="project" value="InterPro"/>
</dbReference>
<dbReference type="InterPro" id="IPR050832">
    <property type="entry name" value="Bact_Acetyltransf"/>
</dbReference>
<dbReference type="BioCyc" id="LBIF456481:LEPBI_RS14100-MONOMER"/>
<organism evidence="4 5">
    <name type="scientific">Leptospira biflexa serovar Patoc (strain Patoc 1 / ATCC 23582 / Paris)</name>
    <dbReference type="NCBI Taxonomy" id="456481"/>
    <lineage>
        <taxon>Bacteria</taxon>
        <taxon>Pseudomonadati</taxon>
        <taxon>Spirochaetota</taxon>
        <taxon>Spirochaetia</taxon>
        <taxon>Leptospirales</taxon>
        <taxon>Leptospiraceae</taxon>
        <taxon>Leptospira</taxon>
    </lineage>
</organism>
<dbReference type="OrthoDB" id="67353at2"/>
<dbReference type="CDD" id="cd04301">
    <property type="entry name" value="NAT_SF"/>
    <property type="match status" value="1"/>
</dbReference>
<evidence type="ECO:0000256" key="2">
    <source>
        <dbReference type="ARBA" id="ARBA00023315"/>
    </source>
</evidence>
<dbReference type="PROSITE" id="PS51186">
    <property type="entry name" value="GNAT"/>
    <property type="match status" value="1"/>
</dbReference>
<protein>
    <submittedName>
        <fullName evidence="4">Putative acetyltransferase</fullName>
    </submittedName>
</protein>
<keyword evidence="1 4" id="KW-0808">Transferase</keyword>
<evidence type="ECO:0000313" key="4">
    <source>
        <dbReference type="EMBL" id="ABZ98948.1"/>
    </source>
</evidence>
<dbReference type="AlphaFoldDB" id="B0SNT6"/>
<dbReference type="HOGENOM" id="CLU_013985_11_8_12"/>
<dbReference type="InterPro" id="IPR016181">
    <property type="entry name" value="Acyl_CoA_acyltransferase"/>
</dbReference>
<gene>
    <name evidence="4" type="ordered locus">LEPBI_I2879</name>
</gene>
<dbReference type="SUPFAM" id="SSF55729">
    <property type="entry name" value="Acyl-CoA N-acyltransferases (Nat)"/>
    <property type="match status" value="1"/>
</dbReference>
<accession>B0SNT6</accession>